<dbReference type="AlphaFoldDB" id="A0A1J5MWY6"/>
<dbReference type="RefSeq" id="WP_071546426.1">
    <property type="nucleotide sequence ID" value="NZ_LKAQ01000004.1"/>
</dbReference>
<protein>
    <submittedName>
        <fullName evidence="1">Uncharacterized protein</fullName>
    </submittedName>
</protein>
<proteinExistence type="predicted"/>
<accession>A0A1J5MWY6</accession>
<organism evidence="1 2">
    <name type="scientific">Pseudodesulfovibrio hydrargyri</name>
    <dbReference type="NCBI Taxonomy" id="2125990"/>
    <lineage>
        <taxon>Bacteria</taxon>
        <taxon>Pseudomonadati</taxon>
        <taxon>Thermodesulfobacteriota</taxon>
        <taxon>Desulfovibrionia</taxon>
        <taxon>Desulfovibrionales</taxon>
        <taxon>Desulfovibrionaceae</taxon>
    </lineage>
</organism>
<name>A0A1J5MWY6_9BACT</name>
<evidence type="ECO:0000313" key="1">
    <source>
        <dbReference type="EMBL" id="OIQ51038.1"/>
    </source>
</evidence>
<comment type="caution">
    <text evidence="1">The sequence shown here is derived from an EMBL/GenBank/DDBJ whole genome shotgun (WGS) entry which is preliminary data.</text>
</comment>
<keyword evidence="2" id="KW-1185">Reference proteome</keyword>
<gene>
    <name evidence="1" type="ORF">BerOc1_02983</name>
</gene>
<dbReference type="EMBL" id="LKAQ01000004">
    <property type="protein sequence ID" value="OIQ51038.1"/>
    <property type="molecule type" value="Genomic_DNA"/>
</dbReference>
<sequence>MTTVEYADAILEMINNTDAEDNDGWIGKEDIAKDLDPDLKATRVEKETFEDDSTIDMITPLLPDTAYEYGSGFSKAVRYCKEKKWVEEQSEVWGDTVRITAAGIDHLHDLHKG</sequence>
<evidence type="ECO:0000313" key="2">
    <source>
        <dbReference type="Proteomes" id="UP000181901"/>
    </source>
</evidence>
<reference evidence="1 2" key="1">
    <citation type="submission" date="2015-09" db="EMBL/GenBank/DDBJ databases">
        <title>Genome of Desulfovibrio dechloracetivorans BerOc1, a mercury methylating strain isolated from highly hydrocarbons and metals contaminated coastal sediments.</title>
        <authorList>
            <person name="Goni Urriza M."/>
            <person name="Gassie C."/>
            <person name="Bouchez O."/>
            <person name="Klopp C."/>
            <person name="Ranchou-Peyruse A."/>
            <person name="Remy G."/>
        </authorList>
    </citation>
    <scope>NUCLEOTIDE SEQUENCE [LARGE SCALE GENOMIC DNA]</scope>
    <source>
        <strain evidence="1 2">BerOc1</strain>
    </source>
</reference>
<dbReference type="Proteomes" id="UP000181901">
    <property type="component" value="Unassembled WGS sequence"/>
</dbReference>